<dbReference type="EC" id="6.3.5.-" evidence="6"/>
<evidence type="ECO:0000256" key="1">
    <source>
        <dbReference type="ARBA" id="ARBA00010757"/>
    </source>
</evidence>
<dbReference type="EMBL" id="CAJEWD010000006">
    <property type="protein sequence ID" value="CAD2075336.1"/>
    <property type="molecule type" value="Genomic_DNA"/>
</dbReference>
<sequence>MEELDFDRLRHVANLSKIEIKDDEELKNLSTKIQSIVKHAAQLEELDLDGVEPMTHVIDVENKLREDVAGQPLSQDEALKNTVSKEAGQFKVPRMI</sequence>
<evidence type="ECO:0000256" key="2">
    <source>
        <dbReference type="ARBA" id="ARBA00011123"/>
    </source>
</evidence>
<reference evidence="7 8" key="1">
    <citation type="submission" date="2020-07" db="EMBL/GenBank/DDBJ databases">
        <authorList>
            <person name="Criscuolo A."/>
        </authorList>
    </citation>
    <scope>NUCLEOTIDE SEQUENCE [LARGE SCALE GENOMIC DNA]</scope>
    <source>
        <strain evidence="7">CIP111649</strain>
    </source>
</reference>
<comment type="caution">
    <text evidence="7">The sequence shown here is derived from an EMBL/GenBank/DDBJ whole genome shotgun (WGS) entry which is preliminary data.</text>
</comment>
<keyword evidence="7" id="KW-0808">Transferase</keyword>
<comment type="function">
    <text evidence="3 6">Allows the formation of correctly charged Asn-tRNA(Asn) or Gln-tRNA(Gln) through the transamidation of misacylated Asp-tRNA(Asn) or Glu-tRNA(Gln) in organisms which lack either or both of asparaginyl-tRNA or glutaminyl-tRNA synthetases. The reaction takes place in the presence of glutamine and ATP through an activated phospho-Asp-tRNA(Asn) or phospho-Glu-tRNA(Gln).</text>
</comment>
<protein>
    <recommendedName>
        <fullName evidence="6">Aspartyl/glutamyl-tRNA(Asn/Gln) amidotransferase subunit C</fullName>
        <shortName evidence="6">Asp/Glu-ADT subunit C</shortName>
        <ecNumber evidence="6">6.3.5.-</ecNumber>
    </recommendedName>
</protein>
<evidence type="ECO:0000256" key="4">
    <source>
        <dbReference type="ARBA" id="ARBA00047380"/>
    </source>
</evidence>
<accession>A0A6V7RD09</accession>
<dbReference type="GO" id="GO:0050567">
    <property type="term" value="F:glutaminyl-tRNA synthase (glutamine-hydrolyzing) activity"/>
    <property type="evidence" value="ECO:0007669"/>
    <property type="project" value="UniProtKB-UniRule"/>
</dbReference>
<keyword evidence="6" id="KW-0067">ATP-binding</keyword>
<dbReference type="Gene3D" id="1.10.20.60">
    <property type="entry name" value="Glu-tRNAGln amidotransferase C subunit, N-terminal domain"/>
    <property type="match status" value="1"/>
</dbReference>
<keyword evidence="8" id="KW-1185">Reference proteome</keyword>
<evidence type="ECO:0000256" key="3">
    <source>
        <dbReference type="ARBA" id="ARBA00024799"/>
    </source>
</evidence>
<dbReference type="InterPro" id="IPR036113">
    <property type="entry name" value="Asp/Glu-ADT_sf_sub_c"/>
</dbReference>
<dbReference type="GO" id="GO:0005524">
    <property type="term" value="F:ATP binding"/>
    <property type="evidence" value="ECO:0007669"/>
    <property type="project" value="UniProtKB-KW"/>
</dbReference>
<comment type="similarity">
    <text evidence="1 6">Belongs to the GatC family.</text>
</comment>
<comment type="subunit">
    <text evidence="2 6">Heterotrimer of A, B and C subunits.</text>
</comment>
<dbReference type="PANTHER" id="PTHR15004">
    <property type="entry name" value="GLUTAMYL-TRNA(GLN) AMIDOTRANSFERASE SUBUNIT C, MITOCHONDRIAL"/>
    <property type="match status" value="1"/>
</dbReference>
<dbReference type="RefSeq" id="WP_185125361.1">
    <property type="nucleotide sequence ID" value="NZ_CAJEWD010000006.1"/>
</dbReference>
<organism evidence="7 8">
    <name type="scientific">Jeotgalicoccus meleagridis</name>
    <dbReference type="NCBI Taxonomy" id="2759181"/>
    <lineage>
        <taxon>Bacteria</taxon>
        <taxon>Bacillati</taxon>
        <taxon>Bacillota</taxon>
        <taxon>Bacilli</taxon>
        <taxon>Bacillales</taxon>
        <taxon>Staphylococcaceae</taxon>
        <taxon>Jeotgalicoccus</taxon>
    </lineage>
</organism>
<dbReference type="HAMAP" id="MF_00122">
    <property type="entry name" value="GatC"/>
    <property type="match status" value="1"/>
</dbReference>
<keyword evidence="6" id="KW-0436">Ligase</keyword>
<evidence type="ECO:0000313" key="7">
    <source>
        <dbReference type="EMBL" id="CAD2075336.1"/>
    </source>
</evidence>
<name>A0A6V7RD09_9STAP</name>
<proteinExistence type="inferred from homology"/>
<dbReference type="Proteomes" id="UP000589351">
    <property type="component" value="Unassembled WGS sequence"/>
</dbReference>
<dbReference type="Pfam" id="PF02686">
    <property type="entry name" value="GatC"/>
    <property type="match status" value="1"/>
</dbReference>
<keyword evidence="6" id="KW-0648">Protein biosynthesis</keyword>
<dbReference type="InterPro" id="IPR003837">
    <property type="entry name" value="GatC"/>
</dbReference>
<gene>
    <name evidence="6 7" type="primary">gatC</name>
    <name evidence="7" type="ORF">JEODO184_00827</name>
</gene>
<dbReference type="PANTHER" id="PTHR15004:SF0">
    <property type="entry name" value="GLUTAMYL-TRNA(GLN) AMIDOTRANSFERASE SUBUNIT C, MITOCHONDRIAL"/>
    <property type="match status" value="1"/>
</dbReference>
<dbReference type="GO" id="GO:0006412">
    <property type="term" value="P:translation"/>
    <property type="evidence" value="ECO:0007669"/>
    <property type="project" value="UniProtKB-UniRule"/>
</dbReference>
<evidence type="ECO:0000256" key="6">
    <source>
        <dbReference type="HAMAP-Rule" id="MF_00122"/>
    </source>
</evidence>
<dbReference type="AlphaFoldDB" id="A0A6V7RD09"/>
<dbReference type="NCBIfam" id="TIGR00135">
    <property type="entry name" value="gatC"/>
    <property type="match status" value="1"/>
</dbReference>
<comment type="catalytic activity">
    <reaction evidence="4 6">
        <text>L-aspartyl-tRNA(Asn) + L-glutamine + ATP + H2O = L-asparaginyl-tRNA(Asn) + L-glutamate + ADP + phosphate + 2 H(+)</text>
        <dbReference type="Rhea" id="RHEA:14513"/>
        <dbReference type="Rhea" id="RHEA-COMP:9674"/>
        <dbReference type="Rhea" id="RHEA-COMP:9677"/>
        <dbReference type="ChEBI" id="CHEBI:15377"/>
        <dbReference type="ChEBI" id="CHEBI:15378"/>
        <dbReference type="ChEBI" id="CHEBI:29985"/>
        <dbReference type="ChEBI" id="CHEBI:30616"/>
        <dbReference type="ChEBI" id="CHEBI:43474"/>
        <dbReference type="ChEBI" id="CHEBI:58359"/>
        <dbReference type="ChEBI" id="CHEBI:78515"/>
        <dbReference type="ChEBI" id="CHEBI:78516"/>
        <dbReference type="ChEBI" id="CHEBI:456216"/>
    </reaction>
</comment>
<evidence type="ECO:0000313" key="8">
    <source>
        <dbReference type="Proteomes" id="UP000589351"/>
    </source>
</evidence>
<dbReference type="SUPFAM" id="SSF141000">
    <property type="entry name" value="Glu-tRNAGln amidotransferase C subunit"/>
    <property type="match status" value="1"/>
</dbReference>
<evidence type="ECO:0000256" key="5">
    <source>
        <dbReference type="ARBA" id="ARBA00047913"/>
    </source>
</evidence>
<dbReference type="GO" id="GO:0016740">
    <property type="term" value="F:transferase activity"/>
    <property type="evidence" value="ECO:0007669"/>
    <property type="project" value="UniProtKB-KW"/>
</dbReference>
<dbReference type="GO" id="GO:0070681">
    <property type="term" value="P:glutaminyl-tRNAGln biosynthesis via transamidation"/>
    <property type="evidence" value="ECO:0007669"/>
    <property type="project" value="TreeGrafter"/>
</dbReference>
<comment type="catalytic activity">
    <reaction evidence="5 6">
        <text>L-glutamyl-tRNA(Gln) + L-glutamine + ATP + H2O = L-glutaminyl-tRNA(Gln) + L-glutamate + ADP + phosphate + H(+)</text>
        <dbReference type="Rhea" id="RHEA:17521"/>
        <dbReference type="Rhea" id="RHEA-COMP:9681"/>
        <dbReference type="Rhea" id="RHEA-COMP:9684"/>
        <dbReference type="ChEBI" id="CHEBI:15377"/>
        <dbReference type="ChEBI" id="CHEBI:15378"/>
        <dbReference type="ChEBI" id="CHEBI:29985"/>
        <dbReference type="ChEBI" id="CHEBI:30616"/>
        <dbReference type="ChEBI" id="CHEBI:43474"/>
        <dbReference type="ChEBI" id="CHEBI:58359"/>
        <dbReference type="ChEBI" id="CHEBI:78520"/>
        <dbReference type="ChEBI" id="CHEBI:78521"/>
        <dbReference type="ChEBI" id="CHEBI:456216"/>
    </reaction>
</comment>
<keyword evidence="6" id="KW-0547">Nucleotide-binding</keyword>
<dbReference type="GO" id="GO:0006450">
    <property type="term" value="P:regulation of translational fidelity"/>
    <property type="evidence" value="ECO:0007669"/>
    <property type="project" value="InterPro"/>
</dbReference>